<dbReference type="AlphaFoldDB" id="A0A9N9CI77"/>
<gene>
    <name evidence="1" type="ORF">POCULU_LOCUS7628</name>
</gene>
<organism evidence="1 2">
    <name type="scientific">Paraglomus occultum</name>
    <dbReference type="NCBI Taxonomy" id="144539"/>
    <lineage>
        <taxon>Eukaryota</taxon>
        <taxon>Fungi</taxon>
        <taxon>Fungi incertae sedis</taxon>
        <taxon>Mucoromycota</taxon>
        <taxon>Glomeromycotina</taxon>
        <taxon>Glomeromycetes</taxon>
        <taxon>Paraglomerales</taxon>
        <taxon>Paraglomeraceae</taxon>
        <taxon>Paraglomus</taxon>
    </lineage>
</organism>
<comment type="caution">
    <text evidence="1">The sequence shown here is derived from an EMBL/GenBank/DDBJ whole genome shotgun (WGS) entry which is preliminary data.</text>
</comment>
<dbReference type="Proteomes" id="UP000789572">
    <property type="component" value="Unassembled WGS sequence"/>
</dbReference>
<accession>A0A9N9CI77</accession>
<evidence type="ECO:0000313" key="2">
    <source>
        <dbReference type="Proteomes" id="UP000789572"/>
    </source>
</evidence>
<name>A0A9N9CI77_9GLOM</name>
<keyword evidence="2" id="KW-1185">Reference proteome</keyword>
<dbReference type="OrthoDB" id="10431673at2759"/>
<sequence length="54" mass="6511">DIFVDDTENANRHLTPKELVEEDPVMTEKRDSCEKTINRLKEMKTDLEKFTYYM</sequence>
<proteinExistence type="predicted"/>
<evidence type="ECO:0000313" key="1">
    <source>
        <dbReference type="EMBL" id="CAG8604263.1"/>
    </source>
</evidence>
<reference evidence="1" key="1">
    <citation type="submission" date="2021-06" db="EMBL/GenBank/DDBJ databases">
        <authorList>
            <person name="Kallberg Y."/>
            <person name="Tangrot J."/>
            <person name="Rosling A."/>
        </authorList>
    </citation>
    <scope>NUCLEOTIDE SEQUENCE</scope>
    <source>
        <strain evidence="1">IA702</strain>
    </source>
</reference>
<protein>
    <submittedName>
        <fullName evidence="1">10377_t:CDS:1</fullName>
    </submittedName>
</protein>
<dbReference type="EMBL" id="CAJVPJ010001807">
    <property type="protein sequence ID" value="CAG8604263.1"/>
    <property type="molecule type" value="Genomic_DNA"/>
</dbReference>
<feature type="non-terminal residue" evidence="1">
    <location>
        <position position="1"/>
    </location>
</feature>